<evidence type="ECO:0000313" key="1">
    <source>
        <dbReference type="EMBL" id="GAA3837528.1"/>
    </source>
</evidence>
<comment type="caution">
    <text evidence="1">The sequence shown here is derived from an EMBL/GenBank/DDBJ whole genome shotgun (WGS) entry which is preliminary data.</text>
</comment>
<gene>
    <name evidence="1" type="ORF">GCM10022226_69540</name>
</gene>
<protein>
    <recommendedName>
        <fullName evidence="3">TauD/TfdA-like domain-containing protein</fullName>
    </recommendedName>
</protein>
<proteinExistence type="predicted"/>
<dbReference type="Proteomes" id="UP001500888">
    <property type="component" value="Unassembled WGS sequence"/>
</dbReference>
<evidence type="ECO:0008006" key="3">
    <source>
        <dbReference type="Google" id="ProtNLM"/>
    </source>
</evidence>
<evidence type="ECO:0000313" key="2">
    <source>
        <dbReference type="Proteomes" id="UP001500888"/>
    </source>
</evidence>
<accession>A0ABP7JA20</accession>
<sequence length="89" mass="9868">MGHEGFSITGSELGPPDRLGVVLLLEEHLQIGLLDVPQPHIAAHDERVWHQAPTVPRGKIMLWDPVDRQAWSMSTNPARHAGPLRSRLA</sequence>
<keyword evidence="2" id="KW-1185">Reference proteome</keyword>
<reference evidence="2" key="1">
    <citation type="journal article" date="2019" name="Int. J. Syst. Evol. Microbiol.">
        <title>The Global Catalogue of Microorganisms (GCM) 10K type strain sequencing project: providing services to taxonomists for standard genome sequencing and annotation.</title>
        <authorList>
            <consortium name="The Broad Institute Genomics Platform"/>
            <consortium name="The Broad Institute Genome Sequencing Center for Infectious Disease"/>
            <person name="Wu L."/>
            <person name="Ma J."/>
        </authorList>
    </citation>
    <scope>NUCLEOTIDE SEQUENCE [LARGE SCALE GENOMIC DNA]</scope>
    <source>
        <strain evidence="2">JCM 16908</strain>
    </source>
</reference>
<name>A0ABP7JA20_9ACTN</name>
<organism evidence="1 2">
    <name type="scientific">Sphaerisporangium flaviroseum</name>
    <dbReference type="NCBI Taxonomy" id="509199"/>
    <lineage>
        <taxon>Bacteria</taxon>
        <taxon>Bacillati</taxon>
        <taxon>Actinomycetota</taxon>
        <taxon>Actinomycetes</taxon>
        <taxon>Streptosporangiales</taxon>
        <taxon>Streptosporangiaceae</taxon>
        <taxon>Sphaerisporangium</taxon>
    </lineage>
</organism>
<dbReference type="EMBL" id="BAAAZR010000040">
    <property type="protein sequence ID" value="GAA3837528.1"/>
    <property type="molecule type" value="Genomic_DNA"/>
</dbReference>